<proteinExistence type="predicted"/>
<sequence>MLNPADIEVDDWNWNSSLQISMIIMRFYRELLGNRKCNQVALKIWVLTTVLLCLLWYAVSSSSNVAAKALLSDFPYPVTVTIVQLTTITLLSGPVFSAWGVRKTSSTLIGWRYYFKLIVPLALGKFLGNVLSHVSIWKVPVSYAHTVKATMPLFTVVLSRLILQERQTGKVYLSLVPIVGGVAIATLTELSFNFTGLFSALASTMAFSLQNIYSKKVLHDTGIHHLRLLLVLGRLALFMFIPVWLLIDVRRLLFDPYTGAAVEISARTFTLLLVDGVLNWLQNIVAFSVMSLVTPLTYAVASASKRIFVIAVTLFILGNPVTSVNVFGMVMAIGGVLCYNKAKYDQKQDDKKRSLLPKYGIPIQNGHTNFMVNGWANDKQRLFAV</sequence>
<keyword evidence="2" id="KW-1185">Reference proteome</keyword>
<evidence type="ECO:0000313" key="1">
    <source>
        <dbReference type="EMBL" id="KAJ8688602.1"/>
    </source>
</evidence>
<gene>
    <name evidence="1" type="ORF">QAD02_024397</name>
</gene>
<comment type="caution">
    <text evidence="1">The sequence shown here is derived from an EMBL/GenBank/DDBJ whole genome shotgun (WGS) entry which is preliminary data.</text>
</comment>
<accession>A0ACC2Q224</accession>
<dbReference type="EMBL" id="CM056741">
    <property type="protein sequence ID" value="KAJ8688602.1"/>
    <property type="molecule type" value="Genomic_DNA"/>
</dbReference>
<dbReference type="Proteomes" id="UP001239111">
    <property type="component" value="Chromosome 1"/>
</dbReference>
<reference evidence="1" key="1">
    <citation type="submission" date="2023-04" db="EMBL/GenBank/DDBJ databases">
        <title>A chromosome-level genome assembly of the parasitoid wasp Eretmocerus hayati.</title>
        <authorList>
            <person name="Zhong Y."/>
            <person name="Liu S."/>
            <person name="Liu Y."/>
        </authorList>
    </citation>
    <scope>NUCLEOTIDE SEQUENCE</scope>
    <source>
        <strain evidence="1">ZJU_SS_LIU_2023</strain>
    </source>
</reference>
<evidence type="ECO:0000313" key="2">
    <source>
        <dbReference type="Proteomes" id="UP001239111"/>
    </source>
</evidence>
<name>A0ACC2Q224_9HYME</name>
<protein>
    <submittedName>
        <fullName evidence="1">Uncharacterized protein</fullName>
    </submittedName>
</protein>
<organism evidence="1 2">
    <name type="scientific">Eretmocerus hayati</name>
    <dbReference type="NCBI Taxonomy" id="131215"/>
    <lineage>
        <taxon>Eukaryota</taxon>
        <taxon>Metazoa</taxon>
        <taxon>Ecdysozoa</taxon>
        <taxon>Arthropoda</taxon>
        <taxon>Hexapoda</taxon>
        <taxon>Insecta</taxon>
        <taxon>Pterygota</taxon>
        <taxon>Neoptera</taxon>
        <taxon>Endopterygota</taxon>
        <taxon>Hymenoptera</taxon>
        <taxon>Apocrita</taxon>
        <taxon>Proctotrupomorpha</taxon>
        <taxon>Chalcidoidea</taxon>
        <taxon>Aphelinidae</taxon>
        <taxon>Aphelininae</taxon>
        <taxon>Eretmocerus</taxon>
    </lineage>
</organism>